<name>A0A7X0SBJ6_9CLOT</name>
<proteinExistence type="predicted"/>
<reference evidence="1 2" key="1">
    <citation type="submission" date="2020-08" db="EMBL/GenBank/DDBJ databases">
        <title>Clostridia isolated from Swiss meat.</title>
        <authorList>
            <person name="Wambui J."/>
            <person name="Stevens M.J.A."/>
            <person name="Stephan R."/>
        </authorList>
    </citation>
    <scope>NUCLEOTIDE SEQUENCE [LARGE SCALE GENOMIC DNA]</scope>
    <source>
        <strain evidence="1 2">CM001</strain>
    </source>
</reference>
<organism evidence="1 2">
    <name type="scientific">Clostridium gasigenes</name>
    <dbReference type="NCBI Taxonomy" id="94869"/>
    <lineage>
        <taxon>Bacteria</taxon>
        <taxon>Bacillati</taxon>
        <taxon>Bacillota</taxon>
        <taxon>Clostridia</taxon>
        <taxon>Eubacteriales</taxon>
        <taxon>Clostridiaceae</taxon>
        <taxon>Clostridium</taxon>
    </lineage>
</organism>
<sequence length="138" mass="15737">MGFKDKMTKHFSDAYIQKYGDRMTSANGTVLSVKIEEKSFLGIIRSITVSLVLKPDQGKQIIKCAYRKKRWFKKPEFIDIKPGHKLIIMGLSGEKGKEHSEVIIASNIANLTTKKDLQPFDHSQLKKARQQATKMKAR</sequence>
<dbReference type="Proteomes" id="UP000585258">
    <property type="component" value="Unassembled WGS sequence"/>
</dbReference>
<evidence type="ECO:0000313" key="2">
    <source>
        <dbReference type="Proteomes" id="UP000585258"/>
    </source>
</evidence>
<evidence type="ECO:0000313" key="1">
    <source>
        <dbReference type="EMBL" id="MBB6714650.1"/>
    </source>
</evidence>
<dbReference type="EMBL" id="JACKWY010000004">
    <property type="protein sequence ID" value="MBB6714650.1"/>
    <property type="molecule type" value="Genomic_DNA"/>
</dbReference>
<dbReference type="RefSeq" id="WP_185164191.1">
    <property type="nucleotide sequence ID" value="NZ_JACKWY010000004.1"/>
</dbReference>
<comment type="caution">
    <text evidence="1">The sequence shown here is derived from an EMBL/GenBank/DDBJ whole genome shotgun (WGS) entry which is preliminary data.</text>
</comment>
<accession>A0A7X0SBJ6</accession>
<gene>
    <name evidence="1" type="ORF">H7E68_07885</name>
</gene>
<dbReference type="AlphaFoldDB" id="A0A7X0SBJ6"/>
<protein>
    <submittedName>
        <fullName evidence="1">Uncharacterized protein</fullName>
    </submittedName>
</protein>